<reference evidence="1" key="1">
    <citation type="submission" date="2021-06" db="EMBL/GenBank/DDBJ databases">
        <authorList>
            <person name="Kallberg Y."/>
            <person name="Tangrot J."/>
            <person name="Rosling A."/>
        </authorList>
    </citation>
    <scope>NUCLEOTIDE SEQUENCE</scope>
    <source>
        <strain evidence="1">CL356</strain>
    </source>
</reference>
<evidence type="ECO:0000313" key="2">
    <source>
        <dbReference type="Proteomes" id="UP000789525"/>
    </source>
</evidence>
<name>A0ACA9L9Q0_9GLOM</name>
<comment type="caution">
    <text evidence="1">The sequence shown here is derived from an EMBL/GenBank/DDBJ whole genome shotgun (WGS) entry which is preliminary data.</text>
</comment>
<accession>A0ACA9L9Q0</accession>
<proteinExistence type="predicted"/>
<protein>
    <submittedName>
        <fullName evidence="1">161_t:CDS:1</fullName>
    </submittedName>
</protein>
<evidence type="ECO:0000313" key="1">
    <source>
        <dbReference type="EMBL" id="CAG8512363.1"/>
    </source>
</evidence>
<sequence>VNKRGRKKNLSKIDEFWGSGKKKFDTSGEIRRLNKTKNSVSNKTSTKNHQAIRGSQNDAEKSCLQMKSDPIAVKTSTTDSTGNSNITDKLLRIPGVIELIDNDVADGSDDCAGGFKAPSPTVKRYTDLPKVDFLSDDDTPELKAEGTTERKSCPYCGETLPVPLPPRIRAYLLNVDSSSNQTPSPSVLLNRSTSVVEQFEFCRLHDAESNIVPGGLRKSYPLTINFDEIPTRVQNMLPELEDVATGRKTSLFRDVAMEAYNTLGKAKARKPTKSCFSYYAVLELIDNQSNRTLPNS</sequence>
<keyword evidence="2" id="KW-1185">Reference proteome</keyword>
<gene>
    <name evidence="1" type="ORF">ACOLOM_LOCUS3278</name>
</gene>
<feature type="non-terminal residue" evidence="1">
    <location>
        <position position="1"/>
    </location>
</feature>
<dbReference type="Proteomes" id="UP000789525">
    <property type="component" value="Unassembled WGS sequence"/>
</dbReference>
<dbReference type="EMBL" id="CAJVPT010004780">
    <property type="protein sequence ID" value="CAG8512363.1"/>
    <property type="molecule type" value="Genomic_DNA"/>
</dbReference>
<organism evidence="1 2">
    <name type="scientific">Acaulospora colombiana</name>
    <dbReference type="NCBI Taxonomy" id="27376"/>
    <lineage>
        <taxon>Eukaryota</taxon>
        <taxon>Fungi</taxon>
        <taxon>Fungi incertae sedis</taxon>
        <taxon>Mucoromycota</taxon>
        <taxon>Glomeromycotina</taxon>
        <taxon>Glomeromycetes</taxon>
        <taxon>Diversisporales</taxon>
        <taxon>Acaulosporaceae</taxon>
        <taxon>Acaulospora</taxon>
    </lineage>
</organism>